<dbReference type="AlphaFoldDB" id="A0AA51RX32"/>
<dbReference type="Pfam" id="PF01053">
    <property type="entry name" value="Cys_Met_Meta_PP"/>
    <property type="match status" value="1"/>
</dbReference>
<keyword evidence="5" id="KW-0456">Lyase</keyword>
<comment type="cofactor">
    <cofactor evidence="1 4">
        <name>pyridoxal 5'-phosphate</name>
        <dbReference type="ChEBI" id="CHEBI:597326"/>
    </cofactor>
</comment>
<dbReference type="InterPro" id="IPR015421">
    <property type="entry name" value="PyrdxlP-dep_Trfase_major"/>
</dbReference>
<dbReference type="GO" id="GO:0030170">
    <property type="term" value="F:pyridoxal phosphate binding"/>
    <property type="evidence" value="ECO:0007669"/>
    <property type="project" value="InterPro"/>
</dbReference>
<feature type="modified residue" description="N6-(pyridoxal phosphate)lysine" evidence="3">
    <location>
        <position position="201"/>
    </location>
</feature>
<dbReference type="SUPFAM" id="SSF53383">
    <property type="entry name" value="PLP-dependent transferases"/>
    <property type="match status" value="1"/>
</dbReference>
<gene>
    <name evidence="5" type="ORF">Q9312_17495</name>
</gene>
<dbReference type="Gene3D" id="3.90.1150.10">
    <property type="entry name" value="Aspartate Aminotransferase, domain 1"/>
    <property type="match status" value="1"/>
</dbReference>
<dbReference type="PANTHER" id="PTHR11808:SF85">
    <property type="entry name" value="CYSTATHIONINE GAMMA-LYASE-RELATED"/>
    <property type="match status" value="1"/>
</dbReference>
<protein>
    <submittedName>
        <fullName evidence="5">Cystathionine gamma-lyase</fullName>
        <ecNumber evidence="5">4.4.1.1</ecNumber>
    </submittedName>
</protein>
<dbReference type="RefSeq" id="WP_309204523.1">
    <property type="nucleotide sequence ID" value="NZ_CP133548.1"/>
</dbReference>
<dbReference type="Proteomes" id="UP001239782">
    <property type="component" value="Chromosome"/>
</dbReference>
<keyword evidence="2 3" id="KW-0663">Pyridoxal phosphate</keyword>
<name>A0AA51RX32_9GAMM</name>
<accession>A0AA51RX32</accession>
<dbReference type="FunFam" id="3.40.640.10:FF:000046">
    <property type="entry name" value="Cystathionine gamma-lyase"/>
    <property type="match status" value="1"/>
</dbReference>
<keyword evidence="6" id="KW-1185">Reference proteome</keyword>
<proteinExistence type="inferred from homology"/>
<evidence type="ECO:0000313" key="5">
    <source>
        <dbReference type="EMBL" id="WMS89251.1"/>
    </source>
</evidence>
<evidence type="ECO:0000256" key="3">
    <source>
        <dbReference type="PIRSR" id="PIRSR001434-2"/>
    </source>
</evidence>
<dbReference type="PANTHER" id="PTHR11808">
    <property type="entry name" value="TRANS-SULFURATION ENZYME FAMILY MEMBER"/>
    <property type="match status" value="1"/>
</dbReference>
<reference evidence="5 6" key="1">
    <citation type="submission" date="2023-08" db="EMBL/GenBank/DDBJ databases">
        <title>Pleionea litopenaei sp. nov., isolated from stomach of juvenile Litopenaeus vannamei.</title>
        <authorList>
            <person name="Rho A.M."/>
            <person name="Hwang C.Y."/>
        </authorList>
    </citation>
    <scope>NUCLEOTIDE SEQUENCE [LARGE SCALE GENOMIC DNA]</scope>
    <source>
        <strain evidence="5 6">HL-JVS1</strain>
    </source>
</reference>
<dbReference type="InterPro" id="IPR000277">
    <property type="entry name" value="Cys/Met-Metab_PyrdxlP-dep_enz"/>
</dbReference>
<dbReference type="KEGG" id="plei:Q9312_17495"/>
<evidence type="ECO:0000256" key="2">
    <source>
        <dbReference type="ARBA" id="ARBA00022898"/>
    </source>
</evidence>
<organism evidence="5 6">
    <name type="scientific">Pleionea litopenaei</name>
    <dbReference type="NCBI Taxonomy" id="3070815"/>
    <lineage>
        <taxon>Bacteria</taxon>
        <taxon>Pseudomonadati</taxon>
        <taxon>Pseudomonadota</taxon>
        <taxon>Gammaproteobacteria</taxon>
        <taxon>Oceanospirillales</taxon>
        <taxon>Pleioneaceae</taxon>
        <taxon>Pleionea</taxon>
    </lineage>
</organism>
<dbReference type="EC" id="4.4.1.1" evidence="5"/>
<dbReference type="GO" id="GO:0019343">
    <property type="term" value="P:cysteine biosynthetic process via cystathionine"/>
    <property type="evidence" value="ECO:0007669"/>
    <property type="project" value="TreeGrafter"/>
</dbReference>
<evidence type="ECO:0000313" key="6">
    <source>
        <dbReference type="Proteomes" id="UP001239782"/>
    </source>
</evidence>
<dbReference type="GO" id="GO:0005737">
    <property type="term" value="C:cytoplasm"/>
    <property type="evidence" value="ECO:0007669"/>
    <property type="project" value="TreeGrafter"/>
</dbReference>
<dbReference type="InterPro" id="IPR015424">
    <property type="entry name" value="PyrdxlP-dep_Trfase"/>
</dbReference>
<dbReference type="Gene3D" id="3.40.640.10">
    <property type="entry name" value="Type I PLP-dependent aspartate aminotransferase-like (Major domain)"/>
    <property type="match status" value="1"/>
</dbReference>
<comment type="similarity">
    <text evidence="4">Belongs to the trans-sulfuration enzymes family.</text>
</comment>
<dbReference type="PIRSF" id="PIRSF001434">
    <property type="entry name" value="CGS"/>
    <property type="match status" value="1"/>
</dbReference>
<dbReference type="InterPro" id="IPR015422">
    <property type="entry name" value="PyrdxlP-dep_Trfase_small"/>
</dbReference>
<evidence type="ECO:0000256" key="4">
    <source>
        <dbReference type="RuleBase" id="RU362118"/>
    </source>
</evidence>
<dbReference type="GO" id="GO:0004123">
    <property type="term" value="F:cystathionine gamma-lyase activity"/>
    <property type="evidence" value="ECO:0007669"/>
    <property type="project" value="TreeGrafter"/>
</dbReference>
<dbReference type="NCBIfam" id="NF005758">
    <property type="entry name" value="PRK07582.1"/>
    <property type="match status" value="1"/>
</dbReference>
<sequence length="376" mass="41713">MTSKDTPRLNDQLIEHAIRGGQQRDNGQAISQSPVFSSTFHLKGETNSAKDQYGRFDNPSWRSLEQQLTLLEGGEALIFPSGMAAVSAVFMSLLQSGDRLIMPSDGYYASRAFVENFLSPLGVELRVCSTLEMLQQDLNDVRMVFVESPSNPMLDVVDIQALADKANQANCLLVIDNTTLSPIGQQPLRLGADISVCSDTKSVNGHSDTLFGHIAVNDEQHYQRIRQWRTLSGAIPGPMETWLVQRGLATLDMRLERMTESAMILAENLQHHEHVRHVRYPGLPQDPSHQLAKMQQANFGSIVSFDLGSKVRAEQFLSNLNLVMEATSFGGLHSMAERRARWGTDNVAEGLIRLSLGCEPATLIWQDIEQALGRLD</sequence>
<dbReference type="GO" id="GO:0019346">
    <property type="term" value="P:transsulfuration"/>
    <property type="evidence" value="ECO:0007669"/>
    <property type="project" value="InterPro"/>
</dbReference>
<evidence type="ECO:0000256" key="1">
    <source>
        <dbReference type="ARBA" id="ARBA00001933"/>
    </source>
</evidence>
<dbReference type="EMBL" id="CP133548">
    <property type="protein sequence ID" value="WMS89251.1"/>
    <property type="molecule type" value="Genomic_DNA"/>
</dbReference>